<comment type="caution">
    <text evidence="5">The sequence shown here is derived from an EMBL/GenBank/DDBJ whole genome shotgun (WGS) entry which is preliminary data.</text>
</comment>
<dbReference type="InterPro" id="IPR001075">
    <property type="entry name" value="NIF_FeS_clus_asmbl_NifU_C"/>
</dbReference>
<dbReference type="OrthoDB" id="565552at2759"/>
<dbReference type="Gene3D" id="3.30.300.130">
    <property type="entry name" value="Fe-S cluster assembly (FSCA)"/>
    <property type="match status" value="2"/>
</dbReference>
<reference evidence="5 6" key="1">
    <citation type="journal article" date="2018" name="Cell">
        <title>The Chara Genome: Secondary Complexity and Implications for Plant Terrestrialization.</title>
        <authorList>
            <person name="Nishiyama T."/>
            <person name="Sakayama H."/>
            <person name="Vries J.D."/>
            <person name="Buschmann H."/>
            <person name="Saint-Marcoux D."/>
            <person name="Ullrich K.K."/>
            <person name="Haas F.B."/>
            <person name="Vanderstraeten L."/>
            <person name="Becker D."/>
            <person name="Lang D."/>
            <person name="Vosolsobe S."/>
            <person name="Rombauts S."/>
            <person name="Wilhelmsson P.K.I."/>
            <person name="Janitza P."/>
            <person name="Kern R."/>
            <person name="Heyl A."/>
            <person name="Rumpler F."/>
            <person name="Villalobos L.I.A.C."/>
            <person name="Clay J.M."/>
            <person name="Skokan R."/>
            <person name="Toyoda A."/>
            <person name="Suzuki Y."/>
            <person name="Kagoshima H."/>
            <person name="Schijlen E."/>
            <person name="Tajeshwar N."/>
            <person name="Catarino B."/>
            <person name="Hetherington A.J."/>
            <person name="Saltykova A."/>
            <person name="Bonnot C."/>
            <person name="Breuninger H."/>
            <person name="Symeonidi A."/>
            <person name="Radhakrishnan G.V."/>
            <person name="Van Nieuwerburgh F."/>
            <person name="Deforce D."/>
            <person name="Chang C."/>
            <person name="Karol K.G."/>
            <person name="Hedrich R."/>
            <person name="Ulvskov P."/>
            <person name="Glockner G."/>
            <person name="Delwiche C.F."/>
            <person name="Petrasek J."/>
            <person name="Van de Peer Y."/>
            <person name="Friml J."/>
            <person name="Beilby M."/>
            <person name="Dolan L."/>
            <person name="Kohara Y."/>
            <person name="Sugano S."/>
            <person name="Fujiyama A."/>
            <person name="Delaux P.-M."/>
            <person name="Quint M."/>
            <person name="TheiBen G."/>
            <person name="Hagemann M."/>
            <person name="Harholt J."/>
            <person name="Dunand C."/>
            <person name="Zachgo S."/>
            <person name="Langdale J."/>
            <person name="Maumus F."/>
            <person name="Straeten D.V.D."/>
            <person name="Gould S.B."/>
            <person name="Rensing S.A."/>
        </authorList>
    </citation>
    <scope>NUCLEOTIDE SEQUENCE [LARGE SCALE GENOMIC DNA]</scope>
    <source>
        <strain evidence="5 6">S276</strain>
    </source>
</reference>
<dbReference type="GO" id="GO:0051536">
    <property type="term" value="F:iron-sulfur cluster binding"/>
    <property type="evidence" value="ECO:0007669"/>
    <property type="project" value="InterPro"/>
</dbReference>
<dbReference type="STRING" id="69332.A0A388KIG2"/>
<dbReference type="SUPFAM" id="SSF117916">
    <property type="entry name" value="Fe-S cluster assembly (FSCA) domain-like"/>
    <property type="match status" value="1"/>
</dbReference>
<evidence type="ECO:0000256" key="2">
    <source>
        <dbReference type="ARBA" id="ARBA00011748"/>
    </source>
</evidence>
<dbReference type="GO" id="GO:0016226">
    <property type="term" value="P:iron-sulfur cluster assembly"/>
    <property type="evidence" value="ECO:0007669"/>
    <property type="project" value="InterPro"/>
</dbReference>
<protein>
    <recommendedName>
        <fullName evidence="4">NIF system FeS cluster assembly NifU C-terminal domain-containing protein</fullName>
    </recommendedName>
</protein>
<dbReference type="Proteomes" id="UP000265515">
    <property type="component" value="Unassembled WGS sequence"/>
</dbReference>
<feature type="domain" description="NIF system FeS cluster assembly NifU C-terminal" evidence="4">
    <location>
        <begin position="393"/>
        <end position="454"/>
    </location>
</feature>
<feature type="compositionally biased region" description="Low complexity" evidence="3">
    <location>
        <begin position="337"/>
        <end position="352"/>
    </location>
</feature>
<feature type="region of interest" description="Disordered" evidence="3">
    <location>
        <begin position="326"/>
        <end position="357"/>
    </location>
</feature>
<dbReference type="Gramene" id="GBG69753">
    <property type="protein sequence ID" value="GBG69753"/>
    <property type="gene ID" value="CBR_g4584"/>
</dbReference>
<evidence type="ECO:0000313" key="6">
    <source>
        <dbReference type="Proteomes" id="UP000265515"/>
    </source>
</evidence>
<dbReference type="Pfam" id="PF01106">
    <property type="entry name" value="NifU"/>
    <property type="match status" value="1"/>
</dbReference>
<evidence type="ECO:0000313" key="5">
    <source>
        <dbReference type="EMBL" id="GBG69753.1"/>
    </source>
</evidence>
<name>A0A388KIG2_CHABU</name>
<dbReference type="InterPro" id="IPR034904">
    <property type="entry name" value="FSCA_dom_sf"/>
</dbReference>
<keyword evidence="6" id="KW-1185">Reference proteome</keyword>
<dbReference type="OMA" id="HGFLYGE"/>
<accession>A0A388KIG2</accession>
<evidence type="ECO:0000256" key="3">
    <source>
        <dbReference type="SAM" id="MobiDB-lite"/>
    </source>
</evidence>
<dbReference type="EMBL" id="BFEA01000120">
    <property type="protein sequence ID" value="GBG69753.1"/>
    <property type="molecule type" value="Genomic_DNA"/>
</dbReference>
<dbReference type="PANTHER" id="PTHR11178">
    <property type="entry name" value="IRON-SULFUR CLUSTER SCAFFOLD PROTEIN NFU-RELATED"/>
    <property type="match status" value="1"/>
</dbReference>
<dbReference type="GO" id="GO:0005506">
    <property type="term" value="F:iron ion binding"/>
    <property type="evidence" value="ECO:0007669"/>
    <property type="project" value="InterPro"/>
</dbReference>
<sequence length="536" mass="56932">MEACMGSAFLQAQSQAAGVMVASSSTLVGVAGLMATAQERLQCQTLPGRTVLSSMARSPTLAPSRRVQVGLFGSPQKGSLRSAVTVIRCSKPEAQPSVQTAISPDMAERLSSLGGIVTDAAVPEGHVGLHGFLYGSGGAEVHDGGAKTYVGRPGEDDGSIMLAFEDWADPREGQRPAGVFAIYDGDESLQYVGYSRNIVVSLRQFRMRMGVEKTGMVRVKVLTDKAMLTRAKLEEERDRWMGELTGGNLLPPGNAEEKGVWEGTDGSGNGSALIAMTEEERAAYEETKLKLRKAMGDNLYDDVEGEDEDSRQRRLNLLRAVEGDDWSGVIDRQTRETQAGPAPSAPTSTAASEKPAEAGQIVSPFARPGAPNIGSAGSAVAPQVPLELTAENVDKVLDEVRPYLIADGGNVEVVTVENGVVALRLQGACGTCPSSTATMKMGIERSLESKFGERLKQVIQVDKQDIGATVESVNSHLDILRPAITNYGGEVEVMAVNTQKRSCDIRFKGPAPIGMGIQAAIKDKFPDILVVNLLEG</sequence>
<dbReference type="GO" id="GO:0005739">
    <property type="term" value="C:mitochondrion"/>
    <property type="evidence" value="ECO:0007669"/>
    <property type="project" value="TreeGrafter"/>
</dbReference>
<dbReference type="AlphaFoldDB" id="A0A388KIG2"/>
<dbReference type="PANTHER" id="PTHR11178:SF25">
    <property type="entry name" value="NIFU-LIKE PROTEIN 3, CHLOROPLASTIC"/>
    <property type="match status" value="1"/>
</dbReference>
<dbReference type="GO" id="GO:0005198">
    <property type="term" value="F:structural molecule activity"/>
    <property type="evidence" value="ECO:0007669"/>
    <property type="project" value="UniProtKB-ARBA"/>
</dbReference>
<comment type="similarity">
    <text evidence="1">Belongs to the NifU family.</text>
</comment>
<proteinExistence type="inferred from homology"/>
<gene>
    <name evidence="5" type="ORF">CBR_g4584</name>
</gene>
<dbReference type="GO" id="GO:0009570">
    <property type="term" value="C:chloroplast stroma"/>
    <property type="evidence" value="ECO:0007669"/>
    <property type="project" value="TreeGrafter"/>
</dbReference>
<evidence type="ECO:0000259" key="4">
    <source>
        <dbReference type="Pfam" id="PF01106"/>
    </source>
</evidence>
<evidence type="ECO:0000256" key="1">
    <source>
        <dbReference type="ARBA" id="ARBA00006420"/>
    </source>
</evidence>
<comment type="subunit">
    <text evidence="2">Homodimer; disulfide-linked.</text>
</comment>
<organism evidence="5 6">
    <name type="scientific">Chara braunii</name>
    <name type="common">Braun's stonewort</name>
    <dbReference type="NCBI Taxonomy" id="69332"/>
    <lineage>
        <taxon>Eukaryota</taxon>
        <taxon>Viridiplantae</taxon>
        <taxon>Streptophyta</taxon>
        <taxon>Charophyceae</taxon>
        <taxon>Charales</taxon>
        <taxon>Characeae</taxon>
        <taxon>Chara</taxon>
    </lineage>
</organism>
<dbReference type="FunFam" id="3.30.300.130:FF:000003">
    <property type="entry name" value="NifU-like protein 3, chloroplastic"/>
    <property type="match status" value="1"/>
</dbReference>